<name>A0ABW5GHR7_9PSEU</name>
<evidence type="ECO:0000313" key="7">
    <source>
        <dbReference type="Proteomes" id="UP001597419"/>
    </source>
</evidence>
<dbReference type="Pfam" id="PF00440">
    <property type="entry name" value="TetR_N"/>
    <property type="match status" value="1"/>
</dbReference>
<dbReference type="RefSeq" id="WP_345397857.1">
    <property type="nucleotide sequence ID" value="NZ_BAABHG010000009.1"/>
</dbReference>
<dbReference type="Proteomes" id="UP001597419">
    <property type="component" value="Unassembled WGS sequence"/>
</dbReference>
<evidence type="ECO:0000256" key="4">
    <source>
        <dbReference type="PROSITE-ProRule" id="PRU00335"/>
    </source>
</evidence>
<keyword evidence="1" id="KW-0805">Transcription regulation</keyword>
<feature type="DNA-binding region" description="H-T-H motif" evidence="4">
    <location>
        <begin position="34"/>
        <end position="53"/>
    </location>
</feature>
<organism evidence="6 7">
    <name type="scientific">Amycolatopsis samaneae</name>
    <dbReference type="NCBI Taxonomy" id="664691"/>
    <lineage>
        <taxon>Bacteria</taxon>
        <taxon>Bacillati</taxon>
        <taxon>Actinomycetota</taxon>
        <taxon>Actinomycetes</taxon>
        <taxon>Pseudonocardiales</taxon>
        <taxon>Pseudonocardiaceae</taxon>
        <taxon>Amycolatopsis</taxon>
    </lineage>
</organism>
<dbReference type="PANTHER" id="PTHR30055:SF234">
    <property type="entry name" value="HTH-TYPE TRANSCRIPTIONAL REGULATOR BETI"/>
    <property type="match status" value="1"/>
</dbReference>
<evidence type="ECO:0000259" key="5">
    <source>
        <dbReference type="PROSITE" id="PS50977"/>
    </source>
</evidence>
<feature type="domain" description="HTH tetR-type" evidence="5">
    <location>
        <begin position="11"/>
        <end position="71"/>
    </location>
</feature>
<keyword evidence="2 4" id="KW-0238">DNA-binding</keyword>
<dbReference type="Pfam" id="PF17940">
    <property type="entry name" value="TetR_C_31"/>
    <property type="match status" value="1"/>
</dbReference>
<comment type="caution">
    <text evidence="6">The sequence shown here is derived from an EMBL/GenBank/DDBJ whole genome shotgun (WGS) entry which is preliminary data.</text>
</comment>
<evidence type="ECO:0000256" key="3">
    <source>
        <dbReference type="ARBA" id="ARBA00023163"/>
    </source>
</evidence>
<proteinExistence type="predicted"/>
<protein>
    <submittedName>
        <fullName evidence="6">TetR/AcrR family transcriptional regulator</fullName>
    </submittedName>
</protein>
<dbReference type="PRINTS" id="PR00455">
    <property type="entry name" value="HTHTETR"/>
</dbReference>
<dbReference type="InterPro" id="IPR001647">
    <property type="entry name" value="HTH_TetR"/>
</dbReference>
<evidence type="ECO:0000313" key="6">
    <source>
        <dbReference type="EMBL" id="MFD2460354.1"/>
    </source>
</evidence>
<dbReference type="EMBL" id="JBHUKU010000008">
    <property type="protein sequence ID" value="MFD2460354.1"/>
    <property type="molecule type" value="Genomic_DNA"/>
</dbReference>
<keyword evidence="7" id="KW-1185">Reference proteome</keyword>
<gene>
    <name evidence="6" type="ORF">ACFSYJ_17225</name>
</gene>
<dbReference type="PANTHER" id="PTHR30055">
    <property type="entry name" value="HTH-TYPE TRANSCRIPTIONAL REGULATOR RUTR"/>
    <property type="match status" value="1"/>
</dbReference>
<dbReference type="Gene3D" id="1.10.357.10">
    <property type="entry name" value="Tetracycline Repressor, domain 2"/>
    <property type="match status" value="1"/>
</dbReference>
<dbReference type="InterPro" id="IPR009057">
    <property type="entry name" value="Homeodomain-like_sf"/>
</dbReference>
<dbReference type="SUPFAM" id="SSF46689">
    <property type="entry name" value="Homeodomain-like"/>
    <property type="match status" value="1"/>
</dbReference>
<keyword evidence="3" id="KW-0804">Transcription</keyword>
<sequence length="195" mass="20448">MVRAAARDGVVSTRDAILRATLSVVGERGVGGLTNRRIVAEAGVSLGTLTYHFPSQTALLREAMLLFAEEETAKLAGLVAGYHEAGLSVAEAAVVVEHVIAELPFGTQELAPHELYLQAARDPGLREASERCFAAYDELAVTILRALDVPDAERLAGPVVALIAGLQLRRLATGATAVPAAEPLMMLLRGARGTG</sequence>
<dbReference type="InterPro" id="IPR050109">
    <property type="entry name" value="HTH-type_TetR-like_transc_reg"/>
</dbReference>
<dbReference type="PROSITE" id="PS50977">
    <property type="entry name" value="HTH_TETR_2"/>
    <property type="match status" value="1"/>
</dbReference>
<accession>A0ABW5GHR7</accession>
<reference evidence="7" key="1">
    <citation type="journal article" date="2019" name="Int. J. Syst. Evol. Microbiol.">
        <title>The Global Catalogue of Microorganisms (GCM) 10K type strain sequencing project: providing services to taxonomists for standard genome sequencing and annotation.</title>
        <authorList>
            <consortium name="The Broad Institute Genomics Platform"/>
            <consortium name="The Broad Institute Genome Sequencing Center for Infectious Disease"/>
            <person name="Wu L."/>
            <person name="Ma J."/>
        </authorList>
    </citation>
    <scope>NUCLEOTIDE SEQUENCE [LARGE SCALE GENOMIC DNA]</scope>
    <source>
        <strain evidence="7">CGMCC 4.7643</strain>
    </source>
</reference>
<evidence type="ECO:0000256" key="1">
    <source>
        <dbReference type="ARBA" id="ARBA00023015"/>
    </source>
</evidence>
<dbReference type="InterPro" id="IPR041583">
    <property type="entry name" value="TetR_C_31"/>
</dbReference>
<evidence type="ECO:0000256" key="2">
    <source>
        <dbReference type="ARBA" id="ARBA00023125"/>
    </source>
</evidence>